<dbReference type="EMBL" id="SNYL01000001">
    <property type="protein sequence ID" value="TDQ45223.1"/>
    <property type="molecule type" value="Genomic_DNA"/>
</dbReference>
<dbReference type="InterPro" id="IPR010982">
    <property type="entry name" value="Lambda_DNA-bd_dom_sf"/>
</dbReference>
<dbReference type="Pfam" id="PF01381">
    <property type="entry name" value="HTH_3"/>
    <property type="match status" value="1"/>
</dbReference>
<evidence type="ECO:0000313" key="3">
    <source>
        <dbReference type="EMBL" id="TDQ45223.1"/>
    </source>
</evidence>
<dbReference type="Pfam" id="PF07883">
    <property type="entry name" value="Cupin_2"/>
    <property type="match status" value="1"/>
</dbReference>
<dbReference type="GO" id="GO:0005829">
    <property type="term" value="C:cytosol"/>
    <property type="evidence" value="ECO:0007669"/>
    <property type="project" value="TreeGrafter"/>
</dbReference>
<gene>
    <name evidence="3" type="ORF">DFR43_101124</name>
</gene>
<dbReference type="PANTHER" id="PTHR46797">
    <property type="entry name" value="HTH-TYPE TRANSCRIPTIONAL REGULATOR"/>
    <property type="match status" value="1"/>
</dbReference>
<dbReference type="CDD" id="cd02209">
    <property type="entry name" value="cupin_XRE_C"/>
    <property type="match status" value="1"/>
</dbReference>
<evidence type="ECO:0000313" key="4">
    <source>
        <dbReference type="Proteomes" id="UP000295510"/>
    </source>
</evidence>
<dbReference type="OrthoDB" id="9814751at2"/>
<dbReference type="Proteomes" id="UP000295510">
    <property type="component" value="Unassembled WGS sequence"/>
</dbReference>
<evidence type="ECO:0000256" key="1">
    <source>
        <dbReference type="ARBA" id="ARBA00023125"/>
    </source>
</evidence>
<dbReference type="InterPro" id="IPR013096">
    <property type="entry name" value="Cupin_2"/>
</dbReference>
<sequence>MKICHYYFMTNTAQVSNDVDVGRTLRDLRKGLGITLQALAAGIGRSVGFVSQIERGLSRPTVEDITLIAGYLKVPSAALFGRLEAAGQADEGPVTRAGQRLCLRYERGVTDHLVSPRLSDGLCLLETTLAPGADTGEGPVTDSQQQGGYLLQGRIVLTVNGTEWTLEPGDAFQLGARQGCRLFNPGAEAARLLWILTH</sequence>
<dbReference type="CDD" id="cd00093">
    <property type="entry name" value="HTH_XRE"/>
    <property type="match status" value="1"/>
</dbReference>
<protein>
    <submittedName>
        <fullName evidence="3">XRE family transcriptional regulator</fullName>
    </submittedName>
</protein>
<dbReference type="SMART" id="SM00530">
    <property type="entry name" value="HTH_XRE"/>
    <property type="match status" value="1"/>
</dbReference>
<dbReference type="SUPFAM" id="SSF47413">
    <property type="entry name" value="lambda repressor-like DNA-binding domains"/>
    <property type="match status" value="1"/>
</dbReference>
<feature type="domain" description="HTH cro/C1-type" evidence="2">
    <location>
        <begin position="25"/>
        <end position="79"/>
    </location>
</feature>
<proteinExistence type="predicted"/>
<keyword evidence="4" id="KW-1185">Reference proteome</keyword>
<dbReference type="Gene3D" id="1.10.260.40">
    <property type="entry name" value="lambda repressor-like DNA-binding domains"/>
    <property type="match status" value="1"/>
</dbReference>
<dbReference type="PANTHER" id="PTHR46797:SF2">
    <property type="entry name" value="TRANSCRIPTIONAL REGULATOR"/>
    <property type="match status" value="1"/>
</dbReference>
<dbReference type="InterPro" id="IPR011051">
    <property type="entry name" value="RmlC_Cupin_sf"/>
</dbReference>
<dbReference type="PROSITE" id="PS50943">
    <property type="entry name" value="HTH_CROC1"/>
    <property type="match status" value="1"/>
</dbReference>
<dbReference type="AlphaFoldDB" id="A0A4R6UIU0"/>
<dbReference type="GO" id="GO:0003677">
    <property type="term" value="F:DNA binding"/>
    <property type="evidence" value="ECO:0007669"/>
    <property type="project" value="UniProtKB-KW"/>
</dbReference>
<dbReference type="InterPro" id="IPR050807">
    <property type="entry name" value="TransReg_Diox_bact_type"/>
</dbReference>
<reference evidence="3 4" key="1">
    <citation type="submission" date="2019-03" db="EMBL/GenBank/DDBJ databases">
        <title>Genomic Encyclopedia of Type Strains, Phase IV (KMG-IV): sequencing the most valuable type-strain genomes for metagenomic binning, comparative biology and taxonomic classification.</title>
        <authorList>
            <person name="Goeker M."/>
        </authorList>
    </citation>
    <scope>NUCLEOTIDE SEQUENCE [LARGE SCALE GENOMIC DNA]</scope>
    <source>
        <strain evidence="3 4">DSM 19605</strain>
    </source>
</reference>
<name>A0A4R6UIU0_9BURK</name>
<comment type="caution">
    <text evidence="3">The sequence shown here is derived from an EMBL/GenBank/DDBJ whole genome shotgun (WGS) entry which is preliminary data.</text>
</comment>
<keyword evidence="1" id="KW-0238">DNA-binding</keyword>
<accession>A0A4R6UIU0</accession>
<dbReference type="InterPro" id="IPR001387">
    <property type="entry name" value="Cro/C1-type_HTH"/>
</dbReference>
<dbReference type="Gene3D" id="2.60.120.10">
    <property type="entry name" value="Jelly Rolls"/>
    <property type="match status" value="1"/>
</dbReference>
<organism evidence="3 4">
    <name type="scientific">Tepidicella xavieri</name>
    <dbReference type="NCBI Taxonomy" id="360241"/>
    <lineage>
        <taxon>Bacteria</taxon>
        <taxon>Pseudomonadati</taxon>
        <taxon>Pseudomonadota</taxon>
        <taxon>Betaproteobacteria</taxon>
        <taxon>Burkholderiales</taxon>
        <taxon>Tepidicella</taxon>
    </lineage>
</organism>
<dbReference type="GO" id="GO:0003700">
    <property type="term" value="F:DNA-binding transcription factor activity"/>
    <property type="evidence" value="ECO:0007669"/>
    <property type="project" value="TreeGrafter"/>
</dbReference>
<dbReference type="SUPFAM" id="SSF51182">
    <property type="entry name" value="RmlC-like cupins"/>
    <property type="match status" value="1"/>
</dbReference>
<dbReference type="InterPro" id="IPR014710">
    <property type="entry name" value="RmlC-like_jellyroll"/>
</dbReference>
<evidence type="ECO:0000259" key="2">
    <source>
        <dbReference type="PROSITE" id="PS50943"/>
    </source>
</evidence>